<feature type="domain" description="Response regulatory" evidence="12">
    <location>
        <begin position="13"/>
        <end position="129"/>
    </location>
</feature>
<evidence type="ECO:0000256" key="8">
    <source>
        <dbReference type="ARBA" id="ARBA00023012"/>
    </source>
</evidence>
<dbReference type="GO" id="GO:0005524">
    <property type="term" value="F:ATP binding"/>
    <property type="evidence" value="ECO:0007669"/>
    <property type="project" value="UniProtKB-KW"/>
</dbReference>
<dbReference type="PROSITE" id="PS50894">
    <property type="entry name" value="HPT"/>
    <property type="match status" value="1"/>
</dbReference>
<dbReference type="SMART" id="SM00448">
    <property type="entry name" value="REC"/>
    <property type="match status" value="1"/>
</dbReference>
<keyword evidence="5" id="KW-0547">Nucleotide-binding</keyword>
<feature type="modified residue" description="Phosphohistidine" evidence="10">
    <location>
        <position position="197"/>
    </location>
</feature>
<dbReference type="PANTHER" id="PTHR45339:SF1">
    <property type="entry name" value="HYBRID SIGNAL TRANSDUCTION HISTIDINE KINASE J"/>
    <property type="match status" value="1"/>
</dbReference>
<evidence type="ECO:0000256" key="5">
    <source>
        <dbReference type="ARBA" id="ARBA00022741"/>
    </source>
</evidence>
<keyword evidence="8" id="KW-0902">Two-component regulatory system</keyword>
<comment type="subcellular location">
    <subcellularLocation>
        <location evidence="1">Cell membrane</location>
        <topology evidence="1">Multi-pass membrane protein</topology>
    </subcellularLocation>
</comment>
<dbReference type="AlphaFoldDB" id="A0AAC8ZSW5"/>
<evidence type="ECO:0000256" key="2">
    <source>
        <dbReference type="ARBA" id="ARBA00022475"/>
    </source>
</evidence>
<evidence type="ECO:0000313" key="15">
    <source>
        <dbReference type="Proteomes" id="UP000069935"/>
    </source>
</evidence>
<dbReference type="PROSITE" id="PS50110">
    <property type="entry name" value="RESPONSE_REGULATORY"/>
    <property type="match status" value="1"/>
</dbReference>
<keyword evidence="4" id="KW-0812">Transmembrane</keyword>
<evidence type="ECO:0000256" key="10">
    <source>
        <dbReference type="PROSITE-ProRule" id="PRU00110"/>
    </source>
</evidence>
<evidence type="ECO:0000256" key="7">
    <source>
        <dbReference type="ARBA" id="ARBA00022989"/>
    </source>
</evidence>
<dbReference type="CDD" id="cd17546">
    <property type="entry name" value="REC_hyHK_CKI1_RcsC-like"/>
    <property type="match status" value="1"/>
</dbReference>
<keyword evidence="15" id="KW-1185">Reference proteome</keyword>
<dbReference type="InterPro" id="IPR036641">
    <property type="entry name" value="HPT_dom_sf"/>
</dbReference>
<dbReference type="Proteomes" id="UP000069935">
    <property type="component" value="Chromosome 1"/>
</dbReference>
<dbReference type="Gene3D" id="1.20.120.160">
    <property type="entry name" value="HPT domain"/>
    <property type="match status" value="1"/>
</dbReference>
<name>A0AAC8ZSW5_9PROT</name>
<gene>
    <name evidence="14" type="ORF">AL072_00880</name>
</gene>
<evidence type="ECO:0000256" key="1">
    <source>
        <dbReference type="ARBA" id="ARBA00004651"/>
    </source>
</evidence>
<dbReference type="SUPFAM" id="SSF47226">
    <property type="entry name" value="Histidine-containing phosphotransfer domain, HPT domain"/>
    <property type="match status" value="1"/>
</dbReference>
<accession>A0AAC8ZSW5</accession>
<dbReference type="SUPFAM" id="SSF52172">
    <property type="entry name" value="CheY-like"/>
    <property type="match status" value="1"/>
</dbReference>
<evidence type="ECO:0000259" key="12">
    <source>
        <dbReference type="PROSITE" id="PS50110"/>
    </source>
</evidence>
<evidence type="ECO:0000256" key="11">
    <source>
        <dbReference type="PROSITE-ProRule" id="PRU00169"/>
    </source>
</evidence>
<evidence type="ECO:0000313" key="14">
    <source>
        <dbReference type="EMBL" id="ALG69713.1"/>
    </source>
</evidence>
<keyword evidence="6" id="KW-0067">ATP-binding</keyword>
<dbReference type="InterPro" id="IPR008207">
    <property type="entry name" value="Sig_transdc_His_kin_Hpt_dom"/>
</dbReference>
<evidence type="ECO:0000256" key="4">
    <source>
        <dbReference type="ARBA" id="ARBA00022692"/>
    </source>
</evidence>
<dbReference type="GO" id="GO:0004672">
    <property type="term" value="F:protein kinase activity"/>
    <property type="evidence" value="ECO:0007669"/>
    <property type="project" value="UniProtKB-ARBA"/>
</dbReference>
<dbReference type="Pfam" id="PF00072">
    <property type="entry name" value="Response_reg"/>
    <property type="match status" value="1"/>
</dbReference>
<dbReference type="Gene3D" id="3.40.50.2300">
    <property type="match status" value="1"/>
</dbReference>
<evidence type="ECO:0000256" key="6">
    <source>
        <dbReference type="ARBA" id="ARBA00022840"/>
    </source>
</evidence>
<keyword evidence="3 11" id="KW-0597">Phosphoprotein</keyword>
<reference evidence="14 15" key="2">
    <citation type="journal article" date="2016" name="Genome Announc.">
        <title>Complete Genome Sequence of a Strain of Azospirillum thiophilum Isolated from a Sulfide Spring.</title>
        <authorList>
            <person name="Fomenkov A."/>
            <person name="Vincze T."/>
            <person name="Grabovich M."/>
            <person name="Anton B.P."/>
            <person name="Dubinina G."/>
            <person name="Orlova M."/>
            <person name="Belousova E."/>
            <person name="Roberts R.J."/>
        </authorList>
    </citation>
    <scope>NUCLEOTIDE SEQUENCE [LARGE SCALE GENOMIC DNA]</scope>
    <source>
        <strain evidence="14 15">BV-S</strain>
    </source>
</reference>
<protein>
    <submittedName>
        <fullName evidence="14">Regulator</fullName>
    </submittedName>
</protein>
<feature type="modified residue" description="4-aspartylphosphate" evidence="11">
    <location>
        <position position="62"/>
    </location>
</feature>
<keyword evidence="2" id="KW-1003">Cell membrane</keyword>
<evidence type="ECO:0000256" key="3">
    <source>
        <dbReference type="ARBA" id="ARBA00022553"/>
    </source>
</evidence>
<dbReference type="KEGG" id="ati:AL072_00880"/>
<dbReference type="EMBL" id="CP012401">
    <property type="protein sequence ID" value="ALG69713.1"/>
    <property type="molecule type" value="Genomic_DNA"/>
</dbReference>
<evidence type="ECO:0000256" key="9">
    <source>
        <dbReference type="ARBA" id="ARBA00023136"/>
    </source>
</evidence>
<proteinExistence type="predicted"/>
<dbReference type="PANTHER" id="PTHR45339">
    <property type="entry name" value="HYBRID SIGNAL TRANSDUCTION HISTIDINE KINASE J"/>
    <property type="match status" value="1"/>
</dbReference>
<dbReference type="GO" id="GO:0005886">
    <property type="term" value="C:plasma membrane"/>
    <property type="evidence" value="ECO:0007669"/>
    <property type="project" value="UniProtKB-SubCell"/>
</dbReference>
<dbReference type="GO" id="GO:0000160">
    <property type="term" value="P:phosphorelay signal transduction system"/>
    <property type="evidence" value="ECO:0007669"/>
    <property type="project" value="UniProtKB-KW"/>
</dbReference>
<sequence length="257" mass="26340">MPADQTGTKPPLRILLAEDEAVTRLAARALLERAGHRVVTAEDGPAAVSAAAADVFDLVLMDLELPGLPGDEAVRAIRLQLNGAAPRILMLTASATADGQTRCAGCGADGVLTKPLRLESLAAALESGPQAASSPAEPPSAGPAFDEAAIATMREMLPATRVAELIDKAGAALRQHGDALEEALRTGDRRTAATMAHRIAGVSGQYGCLALRRTARALEAGLEDSACADLPQRIGASNAALAPALEFLERCAATARG</sequence>
<dbReference type="InterPro" id="IPR011006">
    <property type="entry name" value="CheY-like_superfamily"/>
</dbReference>
<dbReference type="InterPro" id="IPR001789">
    <property type="entry name" value="Sig_transdc_resp-reg_receiver"/>
</dbReference>
<organism evidence="14 15">
    <name type="scientific">Azospirillum thiophilum</name>
    <dbReference type="NCBI Taxonomy" id="528244"/>
    <lineage>
        <taxon>Bacteria</taxon>
        <taxon>Pseudomonadati</taxon>
        <taxon>Pseudomonadota</taxon>
        <taxon>Alphaproteobacteria</taxon>
        <taxon>Rhodospirillales</taxon>
        <taxon>Azospirillaceae</taxon>
        <taxon>Azospirillum</taxon>
    </lineage>
</organism>
<keyword evidence="7" id="KW-1133">Transmembrane helix</keyword>
<evidence type="ECO:0000259" key="13">
    <source>
        <dbReference type="PROSITE" id="PS50894"/>
    </source>
</evidence>
<keyword evidence="9" id="KW-0472">Membrane</keyword>
<feature type="domain" description="HPt" evidence="13">
    <location>
        <begin position="158"/>
        <end position="257"/>
    </location>
</feature>
<reference evidence="15" key="1">
    <citation type="submission" date="2015-08" db="EMBL/GenBank/DDBJ databases">
        <title>Complete Genome Sequence of Azospirillum thiophilum BV-S.</title>
        <authorList>
            <person name="Fomenkov A."/>
            <person name="Vincze T."/>
            <person name="Grabovich M."/>
            <person name="Dubinina G."/>
            <person name="Orlova M."/>
            <person name="Belousova E."/>
            <person name="Roberts R.J."/>
        </authorList>
    </citation>
    <scope>NUCLEOTIDE SEQUENCE [LARGE SCALE GENOMIC DNA]</scope>
    <source>
        <strain evidence="15">BV-S</strain>
    </source>
</reference>